<feature type="transmembrane region" description="Helical" evidence="1">
    <location>
        <begin position="18"/>
        <end position="37"/>
    </location>
</feature>
<gene>
    <name evidence="2" type="ORF">G6F64_002798</name>
</gene>
<dbReference type="GO" id="GO:0016413">
    <property type="term" value="F:O-acetyltransferase activity"/>
    <property type="evidence" value="ECO:0007669"/>
    <property type="project" value="InterPro"/>
</dbReference>
<organism evidence="2 3">
    <name type="scientific">Rhizopus oryzae</name>
    <name type="common">Mucormycosis agent</name>
    <name type="synonym">Rhizopus arrhizus var. delemar</name>
    <dbReference type="NCBI Taxonomy" id="64495"/>
    <lineage>
        <taxon>Eukaryota</taxon>
        <taxon>Fungi</taxon>
        <taxon>Fungi incertae sedis</taxon>
        <taxon>Mucoromycota</taxon>
        <taxon>Mucoromycotina</taxon>
        <taxon>Mucoromycetes</taxon>
        <taxon>Mucorales</taxon>
        <taxon>Mucorineae</taxon>
        <taxon>Rhizopodaceae</taxon>
        <taxon>Rhizopus</taxon>
    </lineage>
</organism>
<dbReference type="PANTHER" id="PTHR32285:SF48">
    <property type="entry name" value="PROTEIN TRICHOME BIREFRINGENCE-LIKE 19"/>
    <property type="match status" value="1"/>
</dbReference>
<dbReference type="OrthoDB" id="630188at2759"/>
<reference evidence="2" key="1">
    <citation type="journal article" date="2020" name="Microb. Genom.">
        <title>Genetic diversity of clinical and environmental Mucorales isolates obtained from an investigation of mucormycosis cases among solid organ transplant recipients.</title>
        <authorList>
            <person name="Nguyen M.H."/>
            <person name="Kaul D."/>
            <person name="Muto C."/>
            <person name="Cheng S.J."/>
            <person name="Richter R.A."/>
            <person name="Bruno V.M."/>
            <person name="Liu G."/>
            <person name="Beyhan S."/>
            <person name="Sundermann A.J."/>
            <person name="Mounaud S."/>
            <person name="Pasculle A.W."/>
            <person name="Nierman W.C."/>
            <person name="Driscoll E."/>
            <person name="Cumbie R."/>
            <person name="Clancy C.J."/>
            <person name="Dupont C.L."/>
        </authorList>
    </citation>
    <scope>NUCLEOTIDE SEQUENCE</scope>
    <source>
        <strain evidence="2">GL11</strain>
    </source>
</reference>
<sequence length="421" mass="48419">MSKQLDARSRKPYHWPRLVIYVVILILLYHFFTSFSASRMSLQSKNEKLPWYKQYHPRLPQYNPYATTNLTSQEREALTSQMVERASQLVSLEFPQMENKIIGSTLSQDEVVKFRSLVDCWTSTGKWVRMDGVVKVMSHYQDSLYGKCDRKYRGEGQREALRYVWQSTCAPIKDNMDNSVNEDRWCQVLRGRHLLVVGDLVQYQLHEIFLDAFRDGPTVCFGELNCREHTLCAEPHRESHLKYLRNDLLSINRKMNLNHGRPKVDTIEMPFATPSLGRSYPVFILNRSPVRETDEAFIKGLIATMKEIRKNNANTLVIYRSSSIGHPFCDDASGPIESLTDDEYKLLPYGWSEIKRRNAIAKAIIEGAGGVYVDLGALTDLRPDGHVGGQDCLRYCIPGPLDSWIHVLYQVFLALDGQMSL</sequence>
<protein>
    <submittedName>
        <fullName evidence="2">Uncharacterized protein</fullName>
    </submittedName>
</protein>
<keyword evidence="1" id="KW-1133">Transmembrane helix</keyword>
<proteinExistence type="predicted"/>
<dbReference type="AlphaFoldDB" id="A0A9P6XFV2"/>
<accession>A0A9P6XFV2</accession>
<evidence type="ECO:0000256" key="1">
    <source>
        <dbReference type="SAM" id="Phobius"/>
    </source>
</evidence>
<dbReference type="InterPro" id="IPR029962">
    <property type="entry name" value="TBL"/>
</dbReference>
<evidence type="ECO:0000313" key="3">
    <source>
        <dbReference type="Proteomes" id="UP000716291"/>
    </source>
</evidence>
<comment type="caution">
    <text evidence="2">The sequence shown here is derived from an EMBL/GenBank/DDBJ whole genome shotgun (WGS) entry which is preliminary data.</text>
</comment>
<keyword evidence="1" id="KW-0812">Transmembrane</keyword>
<dbReference type="EMBL" id="JAANQT010000252">
    <property type="protein sequence ID" value="KAG1312739.1"/>
    <property type="molecule type" value="Genomic_DNA"/>
</dbReference>
<name>A0A9P6XFV2_RHIOR</name>
<keyword evidence="3" id="KW-1185">Reference proteome</keyword>
<keyword evidence="1" id="KW-0472">Membrane</keyword>
<evidence type="ECO:0000313" key="2">
    <source>
        <dbReference type="EMBL" id="KAG1312739.1"/>
    </source>
</evidence>
<dbReference type="Proteomes" id="UP000716291">
    <property type="component" value="Unassembled WGS sequence"/>
</dbReference>
<dbReference type="PANTHER" id="PTHR32285">
    <property type="entry name" value="PROTEIN TRICHOME BIREFRINGENCE-LIKE 9-RELATED"/>
    <property type="match status" value="1"/>
</dbReference>